<evidence type="ECO:0000313" key="1">
    <source>
        <dbReference type="EMBL" id="ALH46469.1"/>
    </source>
</evidence>
<dbReference type="GeneID" id="26625151"/>
<dbReference type="EMBL" id="KT780304">
    <property type="protein sequence ID" value="ALH46469.1"/>
    <property type="molecule type" value="Genomic_DNA"/>
</dbReference>
<dbReference type="RefSeq" id="YP_009198009.1">
    <property type="nucleotide sequence ID" value="NC_028789.1"/>
</dbReference>
<dbReference type="SMR" id="A0A0N9SK00"/>
<accession>A0A0N9SK00</accession>
<reference evidence="3" key="2">
    <citation type="journal article" date="2023" name="Viruses">
        <title>A Multimodal Approach towards Genomic Identification of Protein Inhibitors of Uracil-DNA Glycosylase.</title>
        <authorList>
            <person name="Muselmani W."/>
            <person name="Kashif-Khan N."/>
            <person name="Bagneris C."/>
            <person name="Santangelo R."/>
            <person name="Williams M.A."/>
            <person name="Savva R."/>
        </authorList>
    </citation>
    <scope>X-RAY CRYSTALLOGRAPHY (2.45 ANGSTROMS)</scope>
</reference>
<dbReference type="InterPro" id="IPR049384">
    <property type="entry name" value="P56"/>
</dbReference>
<evidence type="ECO:0007829" key="3">
    <source>
        <dbReference type="PDB" id="8AIL"/>
    </source>
</evidence>
<reference evidence="1 2" key="1">
    <citation type="journal article" date="2016" name="Virus Genes">
        <title>Complete genome sequence of the cold-active bacteriophage VMY22 from Bacillus cereus.</title>
        <authorList>
            <person name="Qin K."/>
            <person name="Cheng B."/>
            <person name="Zhang S."/>
            <person name="Wang N."/>
            <person name="Fang Y."/>
            <person name="Zhang Q."/>
            <person name="Kuang A."/>
            <person name="Lin L."/>
            <person name="Ji X."/>
            <person name="Wei Y."/>
        </authorList>
    </citation>
    <scope>NUCLEOTIDE SEQUENCE [LARGE SCALE GENOMIC DNA]</scope>
</reference>
<sequence>MEGFKDSYTLIYVTRDEEGKMFDIKLENQTKEECEIIYGMITDEILIWNMILEGMF</sequence>
<proteinExistence type="evidence at protein level"/>
<dbReference type="KEGG" id="vg:26625151"/>
<keyword evidence="3" id="KW-0002">3D-structure</keyword>
<dbReference type="Proteomes" id="UP000201978">
    <property type="component" value="Segment"/>
</dbReference>
<evidence type="ECO:0000313" key="2">
    <source>
        <dbReference type="Proteomes" id="UP000201978"/>
    </source>
</evidence>
<organism evidence="1 2">
    <name type="scientific">Bacillus phage VMY22</name>
    <dbReference type="NCBI Taxonomy" id="1734382"/>
    <lineage>
        <taxon>Viruses</taxon>
        <taxon>Duplodnaviria</taxon>
        <taxon>Heunggongvirae</taxon>
        <taxon>Uroviricota</taxon>
        <taxon>Caudoviricetes</taxon>
        <taxon>Salasmaviridae</taxon>
        <taxon>Mingyongvirus</taxon>
        <taxon>Mingyongvirus VMY22</taxon>
    </lineage>
</organism>
<dbReference type="PDB" id="8AIL">
    <property type="method" value="X-ray"/>
    <property type="resolution" value="2.45 A"/>
    <property type="chains" value="C/D/E/F/J/K/N/O=1-56"/>
</dbReference>
<protein>
    <submittedName>
        <fullName evidence="1">Uncharacterized protein</fullName>
    </submittedName>
</protein>
<keyword evidence="2" id="KW-1185">Reference proteome</keyword>
<gene>
    <name evidence="1" type="ORF">VMY22_4</name>
</gene>
<name>A0A0N9SK00_9CAUD</name>
<dbReference type="Pfam" id="PF20763">
    <property type="entry name" value="UDG-inhib_P56"/>
    <property type="match status" value="1"/>
</dbReference>